<dbReference type="InterPro" id="IPR000653">
    <property type="entry name" value="DegT/StrS_aminotransferase"/>
</dbReference>
<dbReference type="GO" id="GO:0000271">
    <property type="term" value="P:polysaccharide biosynthetic process"/>
    <property type="evidence" value="ECO:0007669"/>
    <property type="project" value="TreeGrafter"/>
</dbReference>
<evidence type="ECO:0000313" key="1">
    <source>
        <dbReference type="EMBL" id="GAF75342.1"/>
    </source>
</evidence>
<dbReference type="Gene3D" id="3.40.640.10">
    <property type="entry name" value="Type I PLP-dependent aspartate aminotransferase-like (Major domain)"/>
    <property type="match status" value="1"/>
</dbReference>
<reference evidence="1" key="1">
    <citation type="journal article" date="2014" name="Front. Microbiol.">
        <title>High frequency of phylogenetically diverse reductive dehalogenase-homologous genes in deep subseafloor sedimentary metagenomes.</title>
        <authorList>
            <person name="Kawai M."/>
            <person name="Futagami T."/>
            <person name="Toyoda A."/>
            <person name="Takaki Y."/>
            <person name="Nishi S."/>
            <person name="Hori S."/>
            <person name="Arai W."/>
            <person name="Tsubouchi T."/>
            <person name="Morono Y."/>
            <person name="Uchiyama I."/>
            <person name="Ito T."/>
            <person name="Fujiyama A."/>
            <person name="Inagaki F."/>
            <person name="Takami H."/>
        </authorList>
    </citation>
    <scope>NUCLEOTIDE SEQUENCE</scope>
    <source>
        <strain evidence="1">Expedition CK06-06</strain>
    </source>
</reference>
<protein>
    <recommendedName>
        <fullName evidence="2">Aminotransferase class V domain-containing protein</fullName>
    </recommendedName>
</protein>
<dbReference type="Pfam" id="PF01041">
    <property type="entry name" value="DegT_DnrJ_EryC1"/>
    <property type="match status" value="1"/>
</dbReference>
<sequence>MARSKPNIPTFAPYVSRSAIKYAAKTLSGAYIGQGPLVKKFEQNFAGVVGAKNPLAVNSGTSALYLALALIGLGPGDEVITTAQTFIATSHVILALGAKPVFADVKYLSGNLDPADIEHRITSRTKAIMPVHWAGYPCDLDEINKIARKHNIAVVEDAAQALGASYKDSPIGAISDYTCFSFQAIKQITTVDGGMLCLGSLKVYQQAKRRRWFGIDREKRKPTILGEPKWDVSEIGYKFHMNDVAASLGIKHLEEFPRIYGRLGKIANSYRRSLSKIPGITLFEDSPDKKSGHWVFCLHVQRRPDFIKMLKSKGVMASVVHLRIDSNSIFGGLRLDLPNLERFTKTMVCLPLYFKLKDSDLSYIIRCIKQGW</sequence>
<dbReference type="GO" id="GO:0008483">
    <property type="term" value="F:transaminase activity"/>
    <property type="evidence" value="ECO:0007669"/>
    <property type="project" value="TreeGrafter"/>
</dbReference>
<gene>
    <name evidence="1" type="ORF">S01H1_08287</name>
</gene>
<accession>X0SHF4</accession>
<dbReference type="PANTHER" id="PTHR30244">
    <property type="entry name" value="TRANSAMINASE"/>
    <property type="match status" value="1"/>
</dbReference>
<dbReference type="PANTHER" id="PTHR30244:SF34">
    <property type="entry name" value="DTDP-4-AMINO-4,6-DIDEOXYGALACTOSE TRANSAMINASE"/>
    <property type="match status" value="1"/>
</dbReference>
<dbReference type="Gene3D" id="3.90.1150.10">
    <property type="entry name" value="Aspartate Aminotransferase, domain 1"/>
    <property type="match status" value="1"/>
</dbReference>
<comment type="caution">
    <text evidence="1">The sequence shown here is derived from an EMBL/GenBank/DDBJ whole genome shotgun (WGS) entry which is preliminary data.</text>
</comment>
<dbReference type="AlphaFoldDB" id="X0SHF4"/>
<dbReference type="InterPro" id="IPR015421">
    <property type="entry name" value="PyrdxlP-dep_Trfase_major"/>
</dbReference>
<dbReference type="GO" id="GO:0030170">
    <property type="term" value="F:pyridoxal phosphate binding"/>
    <property type="evidence" value="ECO:0007669"/>
    <property type="project" value="TreeGrafter"/>
</dbReference>
<dbReference type="PIRSF" id="PIRSF000390">
    <property type="entry name" value="PLP_StrS"/>
    <property type="match status" value="1"/>
</dbReference>
<dbReference type="InterPro" id="IPR015424">
    <property type="entry name" value="PyrdxlP-dep_Trfase"/>
</dbReference>
<organism evidence="1">
    <name type="scientific">marine sediment metagenome</name>
    <dbReference type="NCBI Taxonomy" id="412755"/>
    <lineage>
        <taxon>unclassified sequences</taxon>
        <taxon>metagenomes</taxon>
        <taxon>ecological metagenomes</taxon>
    </lineage>
</organism>
<evidence type="ECO:0008006" key="2">
    <source>
        <dbReference type="Google" id="ProtNLM"/>
    </source>
</evidence>
<dbReference type="InterPro" id="IPR015422">
    <property type="entry name" value="PyrdxlP-dep_Trfase_small"/>
</dbReference>
<name>X0SHF4_9ZZZZ</name>
<dbReference type="SUPFAM" id="SSF53383">
    <property type="entry name" value="PLP-dependent transferases"/>
    <property type="match status" value="1"/>
</dbReference>
<dbReference type="CDD" id="cd00616">
    <property type="entry name" value="AHBA_syn"/>
    <property type="match status" value="1"/>
</dbReference>
<dbReference type="EMBL" id="BARS01004254">
    <property type="protein sequence ID" value="GAF75342.1"/>
    <property type="molecule type" value="Genomic_DNA"/>
</dbReference>
<proteinExistence type="predicted"/>